<comment type="subcellular location">
    <subcellularLocation>
        <location evidence="1">Chromosome</location>
        <location evidence="1">Centromere</location>
        <location evidence="1">Kinetochore</location>
    </subcellularLocation>
</comment>
<evidence type="ECO:0000313" key="11">
    <source>
        <dbReference type="Proteomes" id="UP000799421"/>
    </source>
</evidence>
<evidence type="ECO:0000256" key="6">
    <source>
        <dbReference type="ARBA" id="ARBA00022838"/>
    </source>
</evidence>
<reference evidence="10" key="1">
    <citation type="journal article" date="2020" name="Stud. Mycol.">
        <title>101 Dothideomycetes genomes: a test case for predicting lifestyles and emergence of pathogens.</title>
        <authorList>
            <person name="Haridas S."/>
            <person name="Albert R."/>
            <person name="Binder M."/>
            <person name="Bloem J."/>
            <person name="Labutti K."/>
            <person name="Salamov A."/>
            <person name="Andreopoulos B."/>
            <person name="Baker S."/>
            <person name="Barry K."/>
            <person name="Bills G."/>
            <person name="Bluhm B."/>
            <person name="Cannon C."/>
            <person name="Castanera R."/>
            <person name="Culley D."/>
            <person name="Daum C."/>
            <person name="Ezra D."/>
            <person name="Gonzalez J."/>
            <person name="Henrissat B."/>
            <person name="Kuo A."/>
            <person name="Liang C."/>
            <person name="Lipzen A."/>
            <person name="Lutzoni F."/>
            <person name="Magnuson J."/>
            <person name="Mondo S."/>
            <person name="Nolan M."/>
            <person name="Ohm R."/>
            <person name="Pangilinan J."/>
            <person name="Park H.-J."/>
            <person name="Ramirez L."/>
            <person name="Alfaro M."/>
            <person name="Sun H."/>
            <person name="Tritt A."/>
            <person name="Yoshinaga Y."/>
            <person name="Zwiers L.-H."/>
            <person name="Turgeon B."/>
            <person name="Goodwin S."/>
            <person name="Spatafora J."/>
            <person name="Crous P."/>
            <person name="Grigoriev I."/>
        </authorList>
    </citation>
    <scope>NUCLEOTIDE SEQUENCE</scope>
    <source>
        <strain evidence="10">CBS 480.64</strain>
    </source>
</reference>
<feature type="non-terminal residue" evidence="10">
    <location>
        <position position="123"/>
    </location>
</feature>
<name>A0A6A7BYD8_9PEZI</name>
<keyword evidence="5" id="KW-0498">Mitosis</keyword>
<dbReference type="AlphaFoldDB" id="A0A6A7BYD8"/>
<keyword evidence="3" id="KW-0158">Chromosome</keyword>
<dbReference type="PANTHER" id="PTHR14527">
    <property type="entry name" value="PROTEIN MIS12 HOMOLOG"/>
    <property type="match status" value="1"/>
</dbReference>
<protein>
    <submittedName>
        <fullName evidence="10">Uncharacterized protein</fullName>
    </submittedName>
</protein>
<evidence type="ECO:0000256" key="3">
    <source>
        <dbReference type="ARBA" id="ARBA00022454"/>
    </source>
</evidence>
<organism evidence="10 11">
    <name type="scientific">Piedraia hortae CBS 480.64</name>
    <dbReference type="NCBI Taxonomy" id="1314780"/>
    <lineage>
        <taxon>Eukaryota</taxon>
        <taxon>Fungi</taxon>
        <taxon>Dikarya</taxon>
        <taxon>Ascomycota</taxon>
        <taxon>Pezizomycotina</taxon>
        <taxon>Dothideomycetes</taxon>
        <taxon>Dothideomycetidae</taxon>
        <taxon>Capnodiales</taxon>
        <taxon>Piedraiaceae</taxon>
        <taxon>Piedraia</taxon>
    </lineage>
</organism>
<dbReference type="PANTHER" id="PTHR14527:SF2">
    <property type="entry name" value="PROTEIN MIS12 HOMOLOG"/>
    <property type="match status" value="1"/>
</dbReference>
<evidence type="ECO:0000256" key="8">
    <source>
        <dbReference type="ARBA" id="ARBA00023306"/>
    </source>
</evidence>
<evidence type="ECO:0000256" key="5">
    <source>
        <dbReference type="ARBA" id="ARBA00022776"/>
    </source>
</evidence>
<keyword evidence="11" id="KW-1185">Reference proteome</keyword>
<keyword evidence="6" id="KW-0995">Kinetochore</keyword>
<dbReference type="Pfam" id="PF05859">
    <property type="entry name" value="Mis12"/>
    <property type="match status" value="1"/>
</dbReference>
<accession>A0A6A7BYD8</accession>
<evidence type="ECO:0000256" key="2">
    <source>
        <dbReference type="ARBA" id="ARBA00008643"/>
    </source>
</evidence>
<dbReference type="GO" id="GO:0051382">
    <property type="term" value="P:kinetochore assembly"/>
    <property type="evidence" value="ECO:0007669"/>
    <property type="project" value="TreeGrafter"/>
</dbReference>
<evidence type="ECO:0000256" key="9">
    <source>
        <dbReference type="ARBA" id="ARBA00023328"/>
    </source>
</evidence>
<dbReference type="GO" id="GO:0000070">
    <property type="term" value="P:mitotic sister chromatid segregation"/>
    <property type="evidence" value="ECO:0007669"/>
    <property type="project" value="TreeGrafter"/>
</dbReference>
<evidence type="ECO:0000256" key="7">
    <source>
        <dbReference type="ARBA" id="ARBA00023054"/>
    </source>
</evidence>
<keyword evidence="9" id="KW-0137">Centromere</keyword>
<sequence length="123" mass="13299">ALLTELAGATPTMLLDDIINTVNGVIYVALNAVEDGLKGTPAEQIGFAQGGQDGKALRDGEVTAESMEEAKNDEIANGMVRLETLLNSSIDRTMDRFEIYTARNILTVGDEGLLPYVVLDHYR</sequence>
<feature type="non-terminal residue" evidence="10">
    <location>
        <position position="1"/>
    </location>
</feature>
<gene>
    <name evidence="10" type="ORF">K470DRAFT_197172</name>
</gene>
<dbReference type="GO" id="GO:0000444">
    <property type="term" value="C:MIS12/MIND type complex"/>
    <property type="evidence" value="ECO:0007669"/>
    <property type="project" value="TreeGrafter"/>
</dbReference>
<evidence type="ECO:0000313" key="10">
    <source>
        <dbReference type="EMBL" id="KAF2860224.1"/>
    </source>
</evidence>
<keyword evidence="8" id="KW-0131">Cell cycle</keyword>
<dbReference type="GO" id="GO:0005634">
    <property type="term" value="C:nucleus"/>
    <property type="evidence" value="ECO:0007669"/>
    <property type="project" value="InterPro"/>
</dbReference>
<dbReference type="InterPro" id="IPR008685">
    <property type="entry name" value="Centromere_Mis12"/>
</dbReference>
<keyword evidence="7" id="KW-0175">Coiled coil</keyword>
<dbReference type="EMBL" id="MU005984">
    <property type="protein sequence ID" value="KAF2860224.1"/>
    <property type="molecule type" value="Genomic_DNA"/>
</dbReference>
<dbReference type="GO" id="GO:0051301">
    <property type="term" value="P:cell division"/>
    <property type="evidence" value="ECO:0007669"/>
    <property type="project" value="UniProtKB-KW"/>
</dbReference>
<evidence type="ECO:0000256" key="1">
    <source>
        <dbReference type="ARBA" id="ARBA00004629"/>
    </source>
</evidence>
<keyword evidence="4" id="KW-0132">Cell division</keyword>
<comment type="similarity">
    <text evidence="2">Belongs to the mis12 family.</text>
</comment>
<dbReference type="OrthoDB" id="1884855at2759"/>
<proteinExistence type="inferred from homology"/>
<evidence type="ECO:0000256" key="4">
    <source>
        <dbReference type="ARBA" id="ARBA00022618"/>
    </source>
</evidence>
<dbReference type="Proteomes" id="UP000799421">
    <property type="component" value="Unassembled WGS sequence"/>
</dbReference>